<protein>
    <submittedName>
        <fullName evidence="1">Cell division protein ZapA</fullName>
    </submittedName>
</protein>
<organism evidence="1 2">
    <name type="scientific">Stakelama marina</name>
    <dbReference type="NCBI Taxonomy" id="2826939"/>
    <lineage>
        <taxon>Bacteria</taxon>
        <taxon>Pseudomonadati</taxon>
        <taxon>Pseudomonadota</taxon>
        <taxon>Alphaproteobacteria</taxon>
        <taxon>Sphingomonadales</taxon>
        <taxon>Sphingomonadaceae</taxon>
        <taxon>Stakelama</taxon>
    </lineage>
</organism>
<keyword evidence="2" id="KW-1185">Reference proteome</keyword>
<gene>
    <name evidence="1" type="ORF">J7S20_02875</name>
</gene>
<dbReference type="Gene3D" id="3.30.160.880">
    <property type="entry name" value="Cell division protein ZapA protomer, N-terminal domain"/>
    <property type="match status" value="1"/>
</dbReference>
<proteinExistence type="predicted"/>
<dbReference type="EMBL" id="JAGRQC010000001">
    <property type="protein sequence ID" value="MBR0551446.1"/>
    <property type="molecule type" value="Genomic_DNA"/>
</dbReference>
<reference evidence="1" key="1">
    <citation type="submission" date="2021-04" db="EMBL/GenBank/DDBJ databases">
        <title>Ouciella asimina sp. nov., isolated from the surface seawater in the hydrothermal field of Okinawa Trough.</title>
        <authorList>
            <person name="Shuang W."/>
        </authorList>
    </citation>
    <scope>NUCLEOTIDE SEQUENCE</scope>
    <source>
        <strain evidence="1">LXI357</strain>
    </source>
</reference>
<keyword evidence="1" id="KW-0131">Cell cycle</keyword>
<dbReference type="RefSeq" id="WP_284052721.1">
    <property type="nucleotide sequence ID" value="NZ_JAGRQC010000001.1"/>
</dbReference>
<dbReference type="InterPro" id="IPR042233">
    <property type="entry name" value="Cell_div_ZapA_N"/>
</dbReference>
<dbReference type="Pfam" id="PF05164">
    <property type="entry name" value="ZapA"/>
    <property type="match status" value="1"/>
</dbReference>
<dbReference type="AlphaFoldDB" id="A0A8T4IGU8"/>
<evidence type="ECO:0000313" key="2">
    <source>
        <dbReference type="Proteomes" id="UP000676996"/>
    </source>
</evidence>
<dbReference type="InterPro" id="IPR036192">
    <property type="entry name" value="Cell_div_ZapA-like_sf"/>
</dbReference>
<dbReference type="InterPro" id="IPR007838">
    <property type="entry name" value="Cell_div_ZapA-like"/>
</dbReference>
<evidence type="ECO:0000313" key="1">
    <source>
        <dbReference type="EMBL" id="MBR0551446.1"/>
    </source>
</evidence>
<dbReference type="GO" id="GO:0051301">
    <property type="term" value="P:cell division"/>
    <property type="evidence" value="ECO:0007669"/>
    <property type="project" value="UniProtKB-KW"/>
</dbReference>
<sequence>MAEVTLNVAGRAHTVACRDGEEPQLRELAAMLDNHADTAIKASGGLSAERTMLIIALMLADELAEARRNPPKGVPDSTLDRIADRLEAVASALEDETASS</sequence>
<dbReference type="SUPFAM" id="SSF102829">
    <property type="entry name" value="Cell division protein ZapA-like"/>
    <property type="match status" value="1"/>
</dbReference>
<comment type="caution">
    <text evidence="1">The sequence shown here is derived from an EMBL/GenBank/DDBJ whole genome shotgun (WGS) entry which is preliminary data.</text>
</comment>
<name>A0A8T4IGU8_9SPHN</name>
<dbReference type="Proteomes" id="UP000676996">
    <property type="component" value="Unassembled WGS sequence"/>
</dbReference>
<accession>A0A8T4IGU8</accession>
<keyword evidence="1" id="KW-0132">Cell division</keyword>